<accession>A0A1E1MH31</accession>
<protein>
    <submittedName>
        <fullName evidence="2">Uncharacterized protein</fullName>
    </submittedName>
</protein>
<dbReference type="AlphaFoldDB" id="A0A1E1MH31"/>
<dbReference type="Proteomes" id="UP000177625">
    <property type="component" value="Unassembled WGS sequence"/>
</dbReference>
<keyword evidence="1" id="KW-0812">Transmembrane</keyword>
<evidence type="ECO:0000256" key="1">
    <source>
        <dbReference type="SAM" id="Phobius"/>
    </source>
</evidence>
<dbReference type="EMBL" id="FJVC01000333">
    <property type="protein sequence ID" value="CZT48420.1"/>
    <property type="molecule type" value="Genomic_DNA"/>
</dbReference>
<organism evidence="2 3">
    <name type="scientific">Rhynchosporium secalis</name>
    <name type="common">Barley scald fungus</name>
    <dbReference type="NCBI Taxonomy" id="38038"/>
    <lineage>
        <taxon>Eukaryota</taxon>
        <taxon>Fungi</taxon>
        <taxon>Dikarya</taxon>
        <taxon>Ascomycota</taxon>
        <taxon>Pezizomycotina</taxon>
        <taxon>Leotiomycetes</taxon>
        <taxon>Helotiales</taxon>
        <taxon>Ploettnerulaceae</taxon>
        <taxon>Rhynchosporium</taxon>
    </lineage>
</organism>
<evidence type="ECO:0000313" key="2">
    <source>
        <dbReference type="EMBL" id="CZT48420.1"/>
    </source>
</evidence>
<evidence type="ECO:0000313" key="3">
    <source>
        <dbReference type="Proteomes" id="UP000177625"/>
    </source>
</evidence>
<keyword evidence="3" id="KW-1185">Reference proteome</keyword>
<keyword evidence="1" id="KW-1133">Transmembrane helix</keyword>
<gene>
    <name evidence="2" type="ORF">RSE6_09108</name>
</gene>
<reference evidence="3" key="1">
    <citation type="submission" date="2016-03" db="EMBL/GenBank/DDBJ databases">
        <authorList>
            <person name="Guldener U."/>
        </authorList>
    </citation>
    <scope>NUCLEOTIDE SEQUENCE [LARGE SCALE GENOMIC DNA]</scope>
</reference>
<feature type="transmembrane region" description="Helical" evidence="1">
    <location>
        <begin position="94"/>
        <end position="116"/>
    </location>
</feature>
<keyword evidence="1" id="KW-0472">Membrane</keyword>
<sequence length="160" mass="18407">MGFQDLVFFWLVVGFSDRNLESRKEEELRVRVGWRVGEEVDREKMHVVMSFEPLGSLEVRYLGRLVGWVVLLKGQGQGQHKGSGRKEGNILGSWYISLSVVNVGTAVLTIYILTYLRSWMILKNQETVTARPGHNVTSKWLMTSRVVSSYIQPWQISFDE</sequence>
<name>A0A1E1MH31_RHYSE</name>
<proteinExistence type="predicted"/>